<protein>
    <submittedName>
        <fullName evidence="1">Uncharacterized protein</fullName>
    </submittedName>
</protein>
<name>A0A9Q7ZJ35_9ENTR</name>
<organism evidence="1 2">
    <name type="scientific">Citrobacter youngae</name>
    <dbReference type="NCBI Taxonomy" id="133448"/>
    <lineage>
        <taxon>Bacteria</taxon>
        <taxon>Pseudomonadati</taxon>
        <taxon>Pseudomonadota</taxon>
        <taxon>Gammaproteobacteria</taxon>
        <taxon>Enterobacterales</taxon>
        <taxon>Enterobacteriaceae</taxon>
        <taxon>Citrobacter</taxon>
        <taxon>Citrobacter freundii complex</taxon>
    </lineage>
</organism>
<gene>
    <name evidence="1" type="ORF">NCTC8782_00416</name>
</gene>
<evidence type="ECO:0000313" key="2">
    <source>
        <dbReference type="Proteomes" id="UP000255286"/>
    </source>
</evidence>
<reference evidence="1 2" key="1">
    <citation type="submission" date="2018-06" db="EMBL/GenBank/DDBJ databases">
        <authorList>
            <consortium name="Pathogen Informatics"/>
            <person name="Doyle S."/>
        </authorList>
    </citation>
    <scope>NUCLEOTIDE SEQUENCE [LARGE SCALE GENOMIC DNA]</scope>
    <source>
        <strain evidence="1 2">NCTC8782</strain>
    </source>
</reference>
<dbReference type="Proteomes" id="UP000255286">
    <property type="component" value="Unassembled WGS sequence"/>
</dbReference>
<evidence type="ECO:0000313" key="1">
    <source>
        <dbReference type="EMBL" id="SUX77980.1"/>
    </source>
</evidence>
<comment type="caution">
    <text evidence="1">The sequence shown here is derived from an EMBL/GenBank/DDBJ whole genome shotgun (WGS) entry which is preliminary data.</text>
</comment>
<accession>A0A9Q7ZJ35</accession>
<proteinExistence type="predicted"/>
<dbReference type="AlphaFoldDB" id="A0A9Q7ZJ35"/>
<sequence length="37" mass="4088">MTYGTIQRNATSDAADVSLYGVSSKNSRHVRKQEEST</sequence>
<dbReference type="EMBL" id="UIGT01000001">
    <property type="protein sequence ID" value="SUX77980.1"/>
    <property type="molecule type" value="Genomic_DNA"/>
</dbReference>